<dbReference type="AlphaFoldDB" id="K1WP40"/>
<dbReference type="OMA" id="DTIFHNF"/>
<name>K1WP40_MARBU</name>
<comment type="similarity">
    <text evidence="1">Belongs to the nicotianamine synthase (NAS)-like family.</text>
</comment>
<dbReference type="InParanoid" id="K1WP40"/>
<dbReference type="OrthoDB" id="1858069at2759"/>
<evidence type="ECO:0000313" key="6">
    <source>
        <dbReference type="Proteomes" id="UP000006753"/>
    </source>
</evidence>
<evidence type="ECO:0000256" key="1">
    <source>
        <dbReference type="ARBA" id="ARBA00007009"/>
    </source>
</evidence>
<dbReference type="KEGG" id="mbe:MBM_06907"/>
<protein>
    <submittedName>
        <fullName evidence="5">Putative Nicotianamine synthase 1</fullName>
    </submittedName>
</protein>
<gene>
    <name evidence="5" type="ORF">MBM_06907</name>
</gene>
<evidence type="ECO:0000256" key="4">
    <source>
        <dbReference type="SAM" id="MobiDB-lite"/>
    </source>
</evidence>
<dbReference type="GO" id="GO:0030418">
    <property type="term" value="P:nicotianamine biosynthetic process"/>
    <property type="evidence" value="ECO:0007669"/>
    <property type="project" value="InterPro"/>
</dbReference>
<evidence type="ECO:0000256" key="3">
    <source>
        <dbReference type="ARBA" id="ARBA00022691"/>
    </source>
</evidence>
<organism evidence="5 6">
    <name type="scientific">Marssonina brunnea f. sp. multigermtubi (strain MB_m1)</name>
    <name type="common">Marssonina leaf spot fungus</name>
    <dbReference type="NCBI Taxonomy" id="1072389"/>
    <lineage>
        <taxon>Eukaryota</taxon>
        <taxon>Fungi</taxon>
        <taxon>Dikarya</taxon>
        <taxon>Ascomycota</taxon>
        <taxon>Pezizomycotina</taxon>
        <taxon>Leotiomycetes</taxon>
        <taxon>Helotiales</taxon>
        <taxon>Drepanopezizaceae</taxon>
        <taxon>Drepanopeziza</taxon>
    </lineage>
</organism>
<dbReference type="PROSITE" id="PS51142">
    <property type="entry name" value="NAS"/>
    <property type="match status" value="1"/>
</dbReference>
<dbReference type="Proteomes" id="UP000006753">
    <property type="component" value="Unassembled WGS sequence"/>
</dbReference>
<dbReference type="PANTHER" id="PTHR32266:SF12">
    <property type="entry name" value="NICOTIANAMINE SYNTHASE 3"/>
    <property type="match status" value="1"/>
</dbReference>
<proteinExistence type="inferred from homology"/>
<feature type="region of interest" description="Disordered" evidence="4">
    <location>
        <begin position="1"/>
        <end position="62"/>
    </location>
</feature>
<keyword evidence="3" id="KW-0949">S-adenosyl-L-methionine</keyword>
<accession>K1WP40</accession>
<evidence type="ECO:0000313" key="5">
    <source>
        <dbReference type="EMBL" id="EKD14696.1"/>
    </source>
</evidence>
<dbReference type="InterPro" id="IPR029063">
    <property type="entry name" value="SAM-dependent_MTases_sf"/>
</dbReference>
<dbReference type="EMBL" id="JH921444">
    <property type="protein sequence ID" value="EKD14696.1"/>
    <property type="molecule type" value="Genomic_DNA"/>
</dbReference>
<dbReference type="PANTHER" id="PTHR32266">
    <property type="entry name" value="NICOTIANAMINE SYNTHASE 3"/>
    <property type="match status" value="1"/>
</dbReference>
<dbReference type="eggNOG" id="ENOG502QTU6">
    <property type="taxonomic scope" value="Eukaryota"/>
</dbReference>
<dbReference type="GO" id="GO:0030410">
    <property type="term" value="F:nicotianamine synthase activity"/>
    <property type="evidence" value="ECO:0007669"/>
    <property type="project" value="InterPro"/>
</dbReference>
<evidence type="ECO:0000256" key="2">
    <source>
        <dbReference type="ARBA" id="ARBA00022679"/>
    </source>
</evidence>
<dbReference type="InterPro" id="IPR004298">
    <property type="entry name" value="Nicotian_synth"/>
</dbReference>
<dbReference type="HOGENOM" id="CLU_031919_1_0_1"/>
<feature type="compositionally biased region" description="Low complexity" evidence="4">
    <location>
        <begin position="21"/>
        <end position="41"/>
    </location>
</feature>
<dbReference type="Gene3D" id="3.40.50.150">
    <property type="entry name" value="Vaccinia Virus protein VP39"/>
    <property type="match status" value="1"/>
</dbReference>
<keyword evidence="6" id="KW-1185">Reference proteome</keyword>
<reference evidence="5 6" key="1">
    <citation type="journal article" date="2012" name="BMC Genomics">
        <title>Sequencing the genome of Marssonina brunnea reveals fungus-poplar co-evolution.</title>
        <authorList>
            <person name="Zhu S."/>
            <person name="Cao Y.-Z."/>
            <person name="Jiang C."/>
            <person name="Tan B.-Y."/>
            <person name="Wang Z."/>
            <person name="Feng S."/>
            <person name="Zhang L."/>
            <person name="Su X.-H."/>
            <person name="Brejova B."/>
            <person name="Vinar T."/>
            <person name="Xu M."/>
            <person name="Wang M.-X."/>
            <person name="Zhang S.-G."/>
            <person name="Huang M.-R."/>
            <person name="Wu R."/>
            <person name="Zhou Y."/>
        </authorList>
    </citation>
    <scope>NUCLEOTIDE SEQUENCE [LARGE SCALE GENOMIC DNA]</scope>
    <source>
        <strain evidence="5 6">MB_m1</strain>
    </source>
</reference>
<keyword evidence="2" id="KW-0808">Transferase</keyword>
<sequence length="386" mass="42039">MASLCSGQLQDRKDHKAKLRAQPQAQPQLQPQDQPSSSSSPTSPPAPPTTMSSTPPSPGDLQAEGLISEVVDIYQQLSALEADLRPCTVINELFGRLVGLSIQTVSEAVTNKFEFQFESESESDFEFKLHIALQVLSDARVASILPKLHQICSTAEYYLEFHWASYISGDDASSSPEEVQSRLEKFPYYGNYTDLTRMELSALSSLASPASPLRKFAFIGSGPLPLTSLCICSSTSPAPTTVFNIDIALPAITLSSQLSQRLGPHGAGMSFTHAPAGDSSTDLRGYDVVYLAALVGGSQEEKEEALGQVVSRMSAGALLVVRSAERLRRLMYPTFDPTTPRVLQHLDICLAVHPYNKVVNSVIIGRVKAQAPREERRKSERRSSKL</sequence>
<dbReference type="Pfam" id="PF03059">
    <property type="entry name" value="NAS"/>
    <property type="match status" value="1"/>
</dbReference>